<dbReference type="SMART" id="SM00409">
    <property type="entry name" value="IG"/>
    <property type="match status" value="4"/>
</dbReference>
<feature type="domain" description="Ig-like" evidence="6">
    <location>
        <begin position="933"/>
        <end position="1022"/>
    </location>
</feature>
<feature type="domain" description="Ig-like" evidence="6">
    <location>
        <begin position="1228"/>
        <end position="1312"/>
    </location>
</feature>
<feature type="region of interest" description="Disordered" evidence="5">
    <location>
        <begin position="1645"/>
        <end position="1665"/>
    </location>
</feature>
<evidence type="ECO:0000256" key="3">
    <source>
        <dbReference type="ARBA" id="ARBA00023157"/>
    </source>
</evidence>
<dbReference type="PROSITE" id="PS50835">
    <property type="entry name" value="IG_LIKE"/>
    <property type="match status" value="4"/>
</dbReference>
<proteinExistence type="predicted"/>
<dbReference type="SMART" id="SM00408">
    <property type="entry name" value="IGc2"/>
    <property type="match status" value="2"/>
</dbReference>
<feature type="compositionally biased region" description="Basic and acidic residues" evidence="5">
    <location>
        <begin position="1414"/>
        <end position="1423"/>
    </location>
</feature>
<dbReference type="PANTHER" id="PTHR12231">
    <property type="entry name" value="CTX-RELATED TYPE I TRANSMEMBRANE PROTEIN"/>
    <property type="match status" value="1"/>
</dbReference>
<evidence type="ECO:0000313" key="8">
    <source>
        <dbReference type="Proteomes" id="UP000298663"/>
    </source>
</evidence>
<dbReference type="PROSITE" id="PS51257">
    <property type="entry name" value="PROKAR_LIPOPROTEIN"/>
    <property type="match status" value="1"/>
</dbReference>
<keyword evidence="2" id="KW-0677">Repeat</keyword>
<gene>
    <name evidence="7" type="ORF">L596_021929</name>
</gene>
<keyword evidence="8" id="KW-1185">Reference proteome</keyword>
<feature type="compositionally biased region" description="Basic and acidic residues" evidence="5">
    <location>
        <begin position="1475"/>
        <end position="1484"/>
    </location>
</feature>
<name>A0A4U5MKB1_STECR</name>
<dbReference type="InterPro" id="IPR036179">
    <property type="entry name" value="Ig-like_dom_sf"/>
</dbReference>
<reference evidence="7 8" key="1">
    <citation type="journal article" date="2015" name="Genome Biol.">
        <title>Comparative genomics of Steinernema reveals deeply conserved gene regulatory networks.</title>
        <authorList>
            <person name="Dillman A.R."/>
            <person name="Macchietto M."/>
            <person name="Porter C.F."/>
            <person name="Rogers A."/>
            <person name="Williams B."/>
            <person name="Antoshechkin I."/>
            <person name="Lee M.M."/>
            <person name="Goodwin Z."/>
            <person name="Lu X."/>
            <person name="Lewis E.E."/>
            <person name="Goodrich-Blair H."/>
            <person name="Stock S.P."/>
            <person name="Adams B.J."/>
            <person name="Sternberg P.W."/>
            <person name="Mortazavi A."/>
        </authorList>
    </citation>
    <scope>NUCLEOTIDE SEQUENCE [LARGE SCALE GENOMIC DNA]</scope>
    <source>
        <strain evidence="7 8">ALL</strain>
    </source>
</reference>
<feature type="domain" description="Ig-like" evidence="6">
    <location>
        <begin position="1"/>
        <end position="97"/>
    </location>
</feature>
<dbReference type="InterPro" id="IPR013783">
    <property type="entry name" value="Ig-like_fold"/>
</dbReference>
<feature type="compositionally biased region" description="Basic and acidic residues" evidence="5">
    <location>
        <begin position="1437"/>
        <end position="1467"/>
    </location>
</feature>
<accession>A0A4U5MKB1</accession>
<dbReference type="Pfam" id="PF07679">
    <property type="entry name" value="I-set"/>
    <property type="match status" value="4"/>
</dbReference>
<protein>
    <recommendedName>
        <fullName evidence="6">Ig-like domain-containing protein</fullName>
    </recommendedName>
</protein>
<dbReference type="FunFam" id="2.60.40.10:FF:000107">
    <property type="entry name" value="Myosin, light chain kinase a"/>
    <property type="match status" value="1"/>
</dbReference>
<dbReference type="InterPro" id="IPR003598">
    <property type="entry name" value="Ig_sub2"/>
</dbReference>
<sequence length="1873" mass="210834">MSSMEKHTARTRSVEETTVPVGTQVTISCETIAEEDNVTWSRDQQPLSPGGRFTTRKSSDNRQHYLTINDVRQSDGGEYGVFVSDVYTAVTKITVITETIISETIEEEYVEQRTSRKITTEQVFEKESVSGRQVVTDLVCENLEEGFEELALPEENVELTITICHKPRNEELIYYKAIPLEDEELQSEASRRYSVTSEGVSDLANISVEVAQQQITHEVQIFKEEIKEESEEEFHDAETEDFEFLSADEALPEEVIELTLNVNRQPHVEELIYTKTQEGIVAKTVISEDIDMEIDMEHPEVNEALIYRRGSDFESKDIEIKVPEEEKATFEGPAPKEESTSPPEMLEMTQEPEPIEPESEREDIEAKLEEAMKELAEEVKKIDEVAPEDEPGRVIPVEIVASEAQEENIQIPVTIEAQPESEPEDKSVEIPILFEKQPELIPVELTVSDQSEEEPVEIPVVIEECPRPQESEGLQTEETGVQVPVTVEQPEQLISVEAEGGPVEIPVIIEEPTVPGEPGQIIPVEIVASDQPDEEPTEIAVIIEEGSLPQVSQASEGEEIPIPITIQEPTDPSQPEQHISVETMAPDEPERPEEPIEIPIITETIPEPSDQPEEPEIPSERHEKFDEVSSQSEVSDQIEVLEQILEEDEEEDLTEHVEITQEVDISHQVTRQIEESADFLISNIINEAVFEASKAVSITEEVTYSEAIVELEIEEAMRDVQEEVQQPQVPEIEIVELESPEILSSVSSEASIVIDLAYESEELDTYANIVASNIIQEALDVSVSRLIIEVVAEELQIPSEAQVEVKLTMADEALDTYASLVASEIVTEAIEFISRIPEITESMEIPLVFEKIKEEVESQITIPRARVAKLTTFFSFGPHEGFEEEINQKLEFKKPSETAQAEILLSSVNVDDEVSVEEDTLSTISSITPYTKPEFVQKLSEMLTLYENEQHVFKCVYKGCPLPKVTWLLNDVPVEEFNNVEVINEDGVTFVKVIKITQKWTGKLECFIDNSAGSASSCTEINVLEIANVDCEFTFTRVGEFEEVANQPMPEDEIHEELQLEDGTKLEWDAISVESFTESSSIAGEPPVFVVPLHDQMYCKQKESIQLKCSFRGHPMPVAVWRKGDNAVDTASRYTITTEDGISILRIDDVTKADSDMFYCDIMNALGSESTECHLIVEDEEETESSVKLRVICSKEPIDATLDVVVNERTRQNVTRKLRDYGNTVETAHFELHISDVEIRRGERGRLKAIVKGNPIPAIEWKVEGDVSSSERSETFEDGIAIFILTNVQDSVTVTCTATNIKGSDQCSAKITVKDEEFVERSPSFEEPKFQLGLKKTIKITETQEIVRIKVIITGSPAPTVEWKFNKEVNILSQLTEDGISIIEISRPQETIEVVCLAKNSAGQKESRCQLVVEEPKPEEKLQEVQPATETPKPHNVKPEIVKAELPKEEPHVEAQKPEEPVEEGMKLGEPVAETPKHEEEKPQIEAPGPEKPTLVEVQPELTETELPKEKLQEQWKLVKEKPMVAAPKQEQLKLVEEEPKIKEPVAEAPKSKEPVPVEDKPEKLVAEASKPEKPAPGISELEEEKLIQEAAPEARLFTEDVEVTSVKRQFEDVVDTDFCLKKMDTVKIIDIEVVEALTDSTEAGVSMVKKTESDRQPEPEIQEQTLTEKIEVTTVERQFEETVEVDLVLNKTGLEEQIDVEVFHEEFEGFSQTQKLEKRKSVHEEPTAVEVPRPETAMSPGEKSKPSPKNEESVSEASTQKPKFHLLLDKVIKFTRTIEIIRLKVIVVGNPAPTVEWKFSRKVNVINEKSEDGISTIEICRPQEKLSAKPGTPLDTLKAALSWLWKKRSQLKSPFLKRQTSRNRSQLKTSRR</sequence>
<feature type="domain" description="Ig-like" evidence="6">
    <location>
        <begin position="1086"/>
        <end position="1176"/>
    </location>
</feature>
<organism evidence="7 8">
    <name type="scientific">Steinernema carpocapsae</name>
    <name type="common">Entomopathogenic nematode</name>
    <dbReference type="NCBI Taxonomy" id="34508"/>
    <lineage>
        <taxon>Eukaryota</taxon>
        <taxon>Metazoa</taxon>
        <taxon>Ecdysozoa</taxon>
        <taxon>Nematoda</taxon>
        <taxon>Chromadorea</taxon>
        <taxon>Rhabditida</taxon>
        <taxon>Tylenchina</taxon>
        <taxon>Panagrolaimomorpha</taxon>
        <taxon>Strongyloidoidea</taxon>
        <taxon>Steinernematidae</taxon>
        <taxon>Steinernema</taxon>
    </lineage>
</organism>
<feature type="compositionally biased region" description="Basic and acidic residues" evidence="5">
    <location>
        <begin position="1531"/>
        <end position="1574"/>
    </location>
</feature>
<dbReference type="STRING" id="34508.A0A4U5MKB1"/>
<dbReference type="SUPFAM" id="SSF48726">
    <property type="entry name" value="Immunoglobulin"/>
    <property type="match status" value="5"/>
</dbReference>
<dbReference type="Proteomes" id="UP000298663">
    <property type="component" value="Unassembled WGS sequence"/>
</dbReference>
<evidence type="ECO:0000313" key="7">
    <source>
        <dbReference type="EMBL" id="TKR69827.1"/>
    </source>
</evidence>
<reference evidence="7 8" key="2">
    <citation type="journal article" date="2019" name="G3 (Bethesda)">
        <title>Hybrid Assembly of the Genome of the Entomopathogenic Nematode Steinernema carpocapsae Identifies the X-Chromosome.</title>
        <authorList>
            <person name="Serra L."/>
            <person name="Macchietto M."/>
            <person name="Macias-Munoz A."/>
            <person name="McGill C.J."/>
            <person name="Rodriguez I.M."/>
            <person name="Rodriguez B."/>
            <person name="Murad R."/>
            <person name="Mortazavi A."/>
        </authorList>
    </citation>
    <scope>NUCLEOTIDE SEQUENCE [LARGE SCALE GENOMIC DNA]</scope>
    <source>
        <strain evidence="7 8">ALL</strain>
    </source>
</reference>
<feature type="compositionally biased region" description="Basic and acidic residues" evidence="5">
    <location>
        <begin position="324"/>
        <end position="339"/>
    </location>
</feature>
<keyword evidence="3" id="KW-1015">Disulfide bond</keyword>
<dbReference type="OrthoDB" id="5865883at2759"/>
<dbReference type="InterPro" id="IPR007110">
    <property type="entry name" value="Ig-like_dom"/>
</dbReference>
<evidence type="ECO:0000256" key="2">
    <source>
        <dbReference type="ARBA" id="ARBA00022737"/>
    </source>
</evidence>
<evidence type="ECO:0000256" key="5">
    <source>
        <dbReference type="SAM" id="MobiDB-lite"/>
    </source>
</evidence>
<dbReference type="Gene3D" id="2.60.40.10">
    <property type="entry name" value="Immunoglobulins"/>
    <property type="match status" value="5"/>
</dbReference>
<keyword evidence="1" id="KW-0732">Signal</keyword>
<feature type="region of interest" description="Disordered" evidence="5">
    <location>
        <begin position="1530"/>
        <end position="1582"/>
    </location>
</feature>
<comment type="caution">
    <text evidence="7">The sequence shown here is derived from an EMBL/GenBank/DDBJ whole genome shotgun (WGS) entry which is preliminary data.</text>
</comment>
<dbReference type="InterPro" id="IPR013098">
    <property type="entry name" value="Ig_I-set"/>
</dbReference>
<feature type="region of interest" description="Disordered" evidence="5">
    <location>
        <begin position="324"/>
        <end position="359"/>
    </location>
</feature>
<dbReference type="EMBL" id="AZBU02000007">
    <property type="protein sequence ID" value="TKR69827.1"/>
    <property type="molecule type" value="Genomic_DNA"/>
</dbReference>
<dbReference type="PANTHER" id="PTHR12231:SF253">
    <property type="entry name" value="DPR-INTERACTING PROTEIN ETA, ISOFORM B-RELATED"/>
    <property type="match status" value="1"/>
</dbReference>
<dbReference type="InterPro" id="IPR003599">
    <property type="entry name" value="Ig_sub"/>
</dbReference>
<keyword evidence="4" id="KW-0393">Immunoglobulin domain</keyword>
<feature type="compositionally biased region" description="Basic and acidic residues" evidence="5">
    <location>
        <begin position="1743"/>
        <end position="1753"/>
    </location>
</feature>
<evidence type="ECO:0000256" key="4">
    <source>
        <dbReference type="ARBA" id="ARBA00023319"/>
    </source>
</evidence>
<dbReference type="InterPro" id="IPR051170">
    <property type="entry name" value="Neural/epithelial_adhesion"/>
</dbReference>
<feature type="region of interest" description="Disordered" evidence="5">
    <location>
        <begin position="1414"/>
        <end position="1509"/>
    </location>
</feature>
<dbReference type="GO" id="GO:0043005">
    <property type="term" value="C:neuron projection"/>
    <property type="evidence" value="ECO:0007669"/>
    <property type="project" value="TreeGrafter"/>
</dbReference>
<feature type="region of interest" description="Disordered" evidence="5">
    <location>
        <begin position="1715"/>
        <end position="1759"/>
    </location>
</feature>
<feature type="compositionally biased region" description="Basic and acidic residues" evidence="5">
    <location>
        <begin position="1650"/>
        <end position="1659"/>
    </location>
</feature>
<evidence type="ECO:0000256" key="1">
    <source>
        <dbReference type="ARBA" id="ARBA00022729"/>
    </source>
</evidence>
<evidence type="ECO:0000259" key="6">
    <source>
        <dbReference type="PROSITE" id="PS50835"/>
    </source>
</evidence>